<keyword evidence="4" id="KW-1185">Reference proteome</keyword>
<gene>
    <name evidence="3" type="ORF">WMO39_10000</name>
</gene>
<evidence type="ECO:0000313" key="4">
    <source>
        <dbReference type="Proteomes" id="UP001490816"/>
    </source>
</evidence>
<accession>A0ABV1FB99</accession>
<dbReference type="Proteomes" id="UP001490816">
    <property type="component" value="Unassembled WGS sequence"/>
</dbReference>
<evidence type="ECO:0000256" key="2">
    <source>
        <dbReference type="SAM" id="SignalP"/>
    </source>
</evidence>
<proteinExistence type="predicted"/>
<comment type="caution">
    <text evidence="3">The sequence shown here is derived from an EMBL/GenBank/DDBJ whole genome shotgun (WGS) entry which is preliminary data.</text>
</comment>
<reference evidence="3 4" key="1">
    <citation type="submission" date="2024-03" db="EMBL/GenBank/DDBJ databases">
        <title>Human intestinal bacterial collection.</title>
        <authorList>
            <person name="Pauvert C."/>
            <person name="Hitch T.C.A."/>
            <person name="Clavel T."/>
        </authorList>
    </citation>
    <scope>NUCLEOTIDE SEQUENCE [LARGE SCALE GENOMIC DNA]</scope>
    <source>
        <strain evidence="3 4">CLA-JM-H38</strain>
    </source>
</reference>
<feature type="compositionally biased region" description="Low complexity" evidence="1">
    <location>
        <begin position="50"/>
        <end position="71"/>
    </location>
</feature>
<feature type="chain" id="PRO_5046592707" evidence="2">
    <location>
        <begin position="21"/>
        <end position="234"/>
    </location>
</feature>
<evidence type="ECO:0000256" key="1">
    <source>
        <dbReference type="SAM" id="MobiDB-lite"/>
    </source>
</evidence>
<organism evidence="3 4">
    <name type="scientific">Ruminococcoides intestinale</name>
    <dbReference type="NCBI Taxonomy" id="3133162"/>
    <lineage>
        <taxon>Bacteria</taxon>
        <taxon>Bacillati</taxon>
        <taxon>Bacillota</taxon>
        <taxon>Clostridia</taxon>
        <taxon>Eubacteriales</taxon>
        <taxon>Oscillospiraceae</taxon>
        <taxon>Ruminococcoides</taxon>
    </lineage>
</organism>
<feature type="signal peptide" evidence="2">
    <location>
        <begin position="1"/>
        <end position="20"/>
    </location>
</feature>
<feature type="compositionally biased region" description="Polar residues" evidence="1">
    <location>
        <begin position="90"/>
        <end position="108"/>
    </location>
</feature>
<sequence length="234" mass="25377">MKKKIAIMLTLILAAGTFTACTAEEKVNNDIKASVVSKTADVSVSETTSVISTTSQIETTKTAETTVKPTVSLETKPSKTDTKSKEKVDSGQNSAIVSATEPTQAKQDSISKDTEQKTEATKEKHAQKATEKPTEKITQPPIEKKSVDVTSAVNSAISYGKQLGMKYDTSLNTGNASWFSPTNASYYDSTSELTAYCYADIEYVAHYYKNDGIVPSDLSFNVVAENNKIYVVYC</sequence>
<evidence type="ECO:0000313" key="3">
    <source>
        <dbReference type="EMBL" id="MEQ2470652.1"/>
    </source>
</evidence>
<feature type="compositionally biased region" description="Basic and acidic residues" evidence="1">
    <location>
        <begin position="109"/>
        <end position="135"/>
    </location>
</feature>
<dbReference type="EMBL" id="JBBMEZ010000032">
    <property type="protein sequence ID" value="MEQ2470652.1"/>
    <property type="molecule type" value="Genomic_DNA"/>
</dbReference>
<keyword evidence="2" id="KW-0732">Signal</keyword>
<feature type="region of interest" description="Disordered" evidence="1">
    <location>
        <begin position="50"/>
        <end position="137"/>
    </location>
</feature>
<protein>
    <submittedName>
        <fullName evidence="3">Uncharacterized protein</fullName>
    </submittedName>
</protein>
<dbReference type="PROSITE" id="PS51257">
    <property type="entry name" value="PROKAR_LIPOPROTEIN"/>
    <property type="match status" value="1"/>
</dbReference>
<name>A0ABV1FB99_9FIRM</name>
<feature type="compositionally biased region" description="Basic and acidic residues" evidence="1">
    <location>
        <begin position="76"/>
        <end position="89"/>
    </location>
</feature>
<dbReference type="RefSeq" id="WP_117967846.1">
    <property type="nucleotide sequence ID" value="NZ_JBBMEZ010000032.1"/>
</dbReference>